<sequence length="79" mass="9306">MKLGAIWISYINDIDGKRYRTREQNINLDRSLLDDIRGQDEKRFIFFNDGSQVSARNICREIILEPNTYTPKKQRGGRS</sequence>
<organism evidence="2">
    <name type="scientific">Salmonella enterica</name>
    <name type="common">Salmonella choleraesuis</name>
    <dbReference type="NCBI Taxonomy" id="28901"/>
    <lineage>
        <taxon>Bacteria</taxon>
        <taxon>Pseudomonadati</taxon>
        <taxon>Pseudomonadota</taxon>
        <taxon>Gammaproteobacteria</taxon>
        <taxon>Enterobacterales</taxon>
        <taxon>Enterobacteriaceae</taxon>
        <taxon>Salmonella</taxon>
    </lineage>
</organism>
<name>A0A3F3IV08_SALER</name>
<protein>
    <submittedName>
        <fullName evidence="2">Uncharacterized protein</fullName>
    </submittedName>
</protein>
<accession>A0A3F3IV08</accession>
<gene>
    <name evidence="1" type="ORF">A7E06_17285</name>
    <name evidence="2" type="ORF">A7S51_18275</name>
</gene>
<dbReference type="Proteomes" id="UP000839530">
    <property type="component" value="Unassembled WGS sequence"/>
</dbReference>
<dbReference type="EMBL" id="MLTE01000013">
    <property type="protein sequence ID" value="OHJ50225.1"/>
    <property type="molecule type" value="Genomic_DNA"/>
</dbReference>
<evidence type="ECO:0000313" key="1">
    <source>
        <dbReference type="EMBL" id="MIV45223.1"/>
    </source>
</evidence>
<reference evidence="2" key="1">
    <citation type="submission" date="2016-09" db="EMBL/GenBank/DDBJ databases">
        <title>Whole genome sequencing of Salmonella enterica.</title>
        <authorList>
            <person name="Bell R."/>
        </authorList>
    </citation>
    <scope>NUCLEOTIDE SEQUENCE [LARGE SCALE GENOMIC DNA]</scope>
    <source>
        <strain evidence="2">CFSAN044929</strain>
    </source>
</reference>
<proteinExistence type="predicted"/>
<reference evidence="1" key="2">
    <citation type="submission" date="2018-07" db="EMBL/GenBank/DDBJ databases">
        <authorList>
            <consortium name="GenomeTrakr network: Whole genome sequencing for foodborne pathogen traceback"/>
        </authorList>
    </citation>
    <scope>NUCLEOTIDE SEQUENCE [LARGE SCALE GENOMIC DNA]</scope>
    <source>
        <strain evidence="1">CFSAN048114</strain>
    </source>
</reference>
<comment type="caution">
    <text evidence="2">The sequence shown here is derived from an EMBL/GenBank/DDBJ whole genome shotgun (WGS) entry which is preliminary data.</text>
</comment>
<dbReference type="EMBL" id="RSUV01000013">
    <property type="protein sequence ID" value="MIV45223.1"/>
    <property type="molecule type" value="Genomic_DNA"/>
</dbReference>
<dbReference type="Proteomes" id="UP000866740">
    <property type="component" value="Unassembled WGS sequence"/>
</dbReference>
<dbReference type="AlphaFoldDB" id="A0A3F3IV08"/>
<dbReference type="RefSeq" id="WP_070789109.1">
    <property type="nucleotide sequence ID" value="NZ_MLTE01000013.1"/>
</dbReference>
<evidence type="ECO:0000313" key="2">
    <source>
        <dbReference type="EMBL" id="OHJ50225.1"/>
    </source>
</evidence>